<organism evidence="1 2">
    <name type="scientific">Nezara viridula</name>
    <name type="common">Southern green stink bug</name>
    <name type="synonym">Cimex viridulus</name>
    <dbReference type="NCBI Taxonomy" id="85310"/>
    <lineage>
        <taxon>Eukaryota</taxon>
        <taxon>Metazoa</taxon>
        <taxon>Ecdysozoa</taxon>
        <taxon>Arthropoda</taxon>
        <taxon>Hexapoda</taxon>
        <taxon>Insecta</taxon>
        <taxon>Pterygota</taxon>
        <taxon>Neoptera</taxon>
        <taxon>Paraneoptera</taxon>
        <taxon>Hemiptera</taxon>
        <taxon>Heteroptera</taxon>
        <taxon>Panheteroptera</taxon>
        <taxon>Pentatomomorpha</taxon>
        <taxon>Pentatomoidea</taxon>
        <taxon>Pentatomidae</taxon>
        <taxon>Pentatominae</taxon>
        <taxon>Nezara</taxon>
    </lineage>
</organism>
<evidence type="ECO:0000313" key="2">
    <source>
        <dbReference type="Proteomes" id="UP001152798"/>
    </source>
</evidence>
<gene>
    <name evidence="1" type="ORF">NEZAVI_LOCUS12571</name>
</gene>
<dbReference type="OrthoDB" id="10632208at2759"/>
<evidence type="ECO:0000313" key="1">
    <source>
        <dbReference type="EMBL" id="CAH1404102.1"/>
    </source>
</evidence>
<accession>A0A9P0HLZ6</accession>
<sequence length="210" mass="24171">MVERFESSSLVFGSSRKESTVISVLQVLNFLRTLRSGIFLLFPDLLVSFPSLSLEVTCTRPDVNTSISSSFESSVTTQCLFEFEWLRGKGSVWGEENPGKGEKYWDEVFRLEVEDLKDVDDYGLLLCMGPVPKSQIRVFQSSRKSEGRSLLARDEMDFRGWLARSSRGEIVLLARKSFLSSSDFFCLRIFSSYLHRISPFVVQRYRTYDF</sequence>
<keyword evidence="2" id="KW-1185">Reference proteome</keyword>
<dbReference type="EMBL" id="OV725082">
    <property type="protein sequence ID" value="CAH1404102.1"/>
    <property type="molecule type" value="Genomic_DNA"/>
</dbReference>
<reference evidence="1" key="1">
    <citation type="submission" date="2022-01" db="EMBL/GenBank/DDBJ databases">
        <authorList>
            <person name="King R."/>
        </authorList>
    </citation>
    <scope>NUCLEOTIDE SEQUENCE</scope>
</reference>
<protein>
    <submittedName>
        <fullName evidence="1">Uncharacterized protein</fullName>
    </submittedName>
</protein>
<dbReference type="AlphaFoldDB" id="A0A9P0HLZ6"/>
<proteinExistence type="predicted"/>
<name>A0A9P0HLZ6_NEZVI</name>
<dbReference type="Proteomes" id="UP001152798">
    <property type="component" value="Chromosome 6"/>
</dbReference>